<dbReference type="AlphaFoldDB" id="A0A327NJW7"/>
<comment type="caution">
    <text evidence="1">The sequence shown here is derived from an EMBL/GenBank/DDBJ whole genome shotgun (WGS) entry which is preliminary data.</text>
</comment>
<proteinExistence type="predicted"/>
<evidence type="ECO:0000313" key="1">
    <source>
        <dbReference type="EMBL" id="RAI75651.1"/>
    </source>
</evidence>
<keyword evidence="2" id="KW-1185">Reference proteome</keyword>
<reference evidence="1 2" key="1">
    <citation type="submission" date="2018-06" db="EMBL/GenBank/DDBJ databases">
        <title>Spirosoma sp. HMF3257 Genome sequencing and assembly.</title>
        <authorList>
            <person name="Kang H."/>
            <person name="Cha I."/>
            <person name="Kim H."/>
            <person name="Kang J."/>
            <person name="Joh K."/>
        </authorList>
    </citation>
    <scope>NUCLEOTIDE SEQUENCE [LARGE SCALE GENOMIC DNA]</scope>
    <source>
        <strain evidence="1 2">HMF3257</strain>
    </source>
</reference>
<organism evidence="1 2">
    <name type="scientific">Spirosoma telluris</name>
    <dbReference type="NCBI Taxonomy" id="2183553"/>
    <lineage>
        <taxon>Bacteria</taxon>
        <taxon>Pseudomonadati</taxon>
        <taxon>Bacteroidota</taxon>
        <taxon>Cytophagia</taxon>
        <taxon>Cytophagales</taxon>
        <taxon>Cytophagaceae</taxon>
        <taxon>Spirosoma</taxon>
    </lineage>
</organism>
<gene>
    <name evidence="1" type="ORF">HMF3257_18530</name>
</gene>
<dbReference type="NCBIfam" id="TIGR04183">
    <property type="entry name" value="Por_Secre_tail"/>
    <property type="match status" value="1"/>
</dbReference>
<evidence type="ECO:0000313" key="2">
    <source>
        <dbReference type="Proteomes" id="UP000249016"/>
    </source>
</evidence>
<dbReference type="InterPro" id="IPR026444">
    <property type="entry name" value="Secre_tail"/>
</dbReference>
<evidence type="ECO:0008006" key="3">
    <source>
        <dbReference type="Google" id="ProtNLM"/>
    </source>
</evidence>
<sequence length="250" mass="27820">MDEFSLHCTSYSVGNGQYRKYVWLQFPDLTPKLVINPNIDMTLVGKEIAVLYQDSQQGSKMLNFINAANAAIPIFDRTEENPNHSYDVTQLPEFMNVPMSFVLRLTFLTSTGKKVILCKTYPLDGSIVNSIDIMQKISGPIGSCGNISGRIAAEEVKEVVPFNLTLGENPFHEELPFSYQVPEKGEVKAKLFDIMGRVVNQATLDGTAGTHQTSLKANSANIIPPGVYLLRLEYQAEQQMKVLSQKVVKQ</sequence>
<dbReference type="Proteomes" id="UP000249016">
    <property type="component" value="Unassembled WGS sequence"/>
</dbReference>
<name>A0A327NJW7_9BACT</name>
<protein>
    <recommendedName>
        <fullName evidence="3">T9SS type A sorting domain-containing protein</fullName>
    </recommendedName>
</protein>
<accession>A0A327NJW7</accession>
<dbReference type="EMBL" id="QLII01000001">
    <property type="protein sequence ID" value="RAI75651.1"/>
    <property type="molecule type" value="Genomic_DNA"/>
</dbReference>